<evidence type="ECO:0000313" key="6">
    <source>
        <dbReference type="Proteomes" id="UP000831796"/>
    </source>
</evidence>
<dbReference type="RefSeq" id="WP_244674784.1">
    <property type="nucleotide sequence ID" value="NZ_CP095046.1"/>
</dbReference>
<evidence type="ECO:0000256" key="1">
    <source>
        <dbReference type="ARBA" id="ARBA00004196"/>
    </source>
</evidence>
<dbReference type="InterPro" id="IPR051648">
    <property type="entry name" value="CWI-Assembly_Regulator"/>
</dbReference>
<dbReference type="Proteomes" id="UP000831796">
    <property type="component" value="Chromosome"/>
</dbReference>
<feature type="signal peptide" evidence="4">
    <location>
        <begin position="1"/>
        <end position="19"/>
    </location>
</feature>
<gene>
    <name evidence="5" type="ORF">MUN79_22560</name>
</gene>
<keyword evidence="2 4" id="KW-0732">Signal</keyword>
<feature type="chain" id="PRO_5035817291" description="Receptor L-domain domain-containing protein" evidence="4">
    <location>
        <begin position="20"/>
        <end position="414"/>
    </location>
</feature>
<dbReference type="Gene3D" id="3.80.10.10">
    <property type="entry name" value="Ribonuclease Inhibitor"/>
    <property type="match status" value="2"/>
</dbReference>
<evidence type="ECO:0008006" key="7">
    <source>
        <dbReference type="Google" id="ProtNLM"/>
    </source>
</evidence>
<dbReference type="AlphaFoldDB" id="A0A8T9Q1T9"/>
<comment type="subcellular location">
    <subcellularLocation>
        <location evidence="1">Cell envelope</location>
    </subcellularLocation>
</comment>
<evidence type="ECO:0000256" key="2">
    <source>
        <dbReference type="ARBA" id="ARBA00022729"/>
    </source>
</evidence>
<accession>A0A8T9Q1T9</accession>
<dbReference type="EMBL" id="CP095046">
    <property type="protein sequence ID" value="UOQ71377.1"/>
    <property type="molecule type" value="Genomic_DNA"/>
</dbReference>
<evidence type="ECO:0000256" key="4">
    <source>
        <dbReference type="SAM" id="SignalP"/>
    </source>
</evidence>
<keyword evidence="3" id="KW-0325">Glycoprotein</keyword>
<evidence type="ECO:0000313" key="5">
    <source>
        <dbReference type="EMBL" id="UOQ71377.1"/>
    </source>
</evidence>
<proteinExistence type="predicted"/>
<keyword evidence="6" id="KW-1185">Reference proteome</keyword>
<reference evidence="5" key="1">
    <citation type="submission" date="2022-04" db="EMBL/GenBank/DDBJ databases">
        <title>Hymenobacter sp. isolated from the air.</title>
        <authorList>
            <person name="Won M."/>
            <person name="Lee C.-M."/>
            <person name="Woen H.-Y."/>
            <person name="Kwon S.-W."/>
        </authorList>
    </citation>
    <scope>NUCLEOTIDE SEQUENCE</scope>
    <source>
        <strain evidence="5">5116S-3</strain>
    </source>
</reference>
<sequence length="414" mass="43162">MKQLLLILGLLVFAQQARAQACNLDLRTQTQVDAVRQSGCTTVENLSISGGIPGVTTDGIYDLSPLSFITAVQGTVSLSLNGITNIQALANIRQIGGGLYIQSATGLSDISLGDFSSLETVGEDLIITGNTSLTNIAGFAQLRSAKSVTITLNSGLGNITGLNALSATGALYISQCARLRSISGLNNLATVRIAPTIPPTPLPAPVVSITDNPLLEEITGLASLATSGSMTIYKNPALKELAGFNNLKSLTSLYIGDNPAMTTISGFNGSLVLSEAGIVNINTNARLTSISGFRGLDVQNLSIHTNNGLTQIPGFADSKGLTMSISGNPALDSVPGFRNAQFTRTVQLDNNARLQKISGFGGAKAPSFITVNSNPGWFPLPKPLPMPTTPCFPPCAWRATRPWLFAPCPGFAAT</sequence>
<dbReference type="SUPFAM" id="SSF52058">
    <property type="entry name" value="L domain-like"/>
    <property type="match status" value="1"/>
</dbReference>
<organism evidence="5 6">
    <name type="scientific">Hymenobacter cellulosilyticus</name>
    <dbReference type="NCBI Taxonomy" id="2932248"/>
    <lineage>
        <taxon>Bacteria</taxon>
        <taxon>Pseudomonadati</taxon>
        <taxon>Bacteroidota</taxon>
        <taxon>Cytophagia</taxon>
        <taxon>Cytophagales</taxon>
        <taxon>Hymenobacteraceae</taxon>
        <taxon>Hymenobacter</taxon>
    </lineage>
</organism>
<dbReference type="InterPro" id="IPR032675">
    <property type="entry name" value="LRR_dom_sf"/>
</dbReference>
<dbReference type="PANTHER" id="PTHR31018">
    <property type="entry name" value="SPORULATION-SPECIFIC PROTEIN-RELATED"/>
    <property type="match status" value="1"/>
</dbReference>
<protein>
    <recommendedName>
        <fullName evidence="7">Receptor L-domain domain-containing protein</fullName>
    </recommendedName>
</protein>
<dbReference type="KEGG" id="hcu:MUN79_22560"/>
<dbReference type="GO" id="GO:0030313">
    <property type="term" value="C:cell envelope"/>
    <property type="evidence" value="ECO:0007669"/>
    <property type="project" value="UniProtKB-SubCell"/>
</dbReference>
<evidence type="ECO:0000256" key="3">
    <source>
        <dbReference type="ARBA" id="ARBA00023180"/>
    </source>
</evidence>
<dbReference type="PANTHER" id="PTHR31018:SF3">
    <property type="entry name" value="RECEPTOR PROTEIN-TYROSINE KINASE"/>
    <property type="match status" value="1"/>
</dbReference>
<name>A0A8T9Q1T9_9BACT</name>